<dbReference type="RefSeq" id="WP_349804418.1">
    <property type="nucleotide sequence ID" value="NZ_JBEGDP010000007.1"/>
</dbReference>
<protein>
    <submittedName>
        <fullName evidence="2">TasA family protein</fullName>
    </submittedName>
</protein>
<evidence type="ECO:0000313" key="3">
    <source>
        <dbReference type="Proteomes" id="UP001482520"/>
    </source>
</evidence>
<feature type="region of interest" description="Disordered" evidence="1">
    <location>
        <begin position="1"/>
        <end position="29"/>
    </location>
</feature>
<dbReference type="InterPro" id="IPR022121">
    <property type="entry name" value="Peptidase_M73_camelysin"/>
</dbReference>
<feature type="region of interest" description="Disordered" evidence="1">
    <location>
        <begin position="145"/>
        <end position="164"/>
    </location>
</feature>
<evidence type="ECO:0000313" key="2">
    <source>
        <dbReference type="EMBL" id="MEQ7847370.1"/>
    </source>
</evidence>
<evidence type="ECO:0000256" key="1">
    <source>
        <dbReference type="SAM" id="MobiDB-lite"/>
    </source>
</evidence>
<dbReference type="Pfam" id="PF12389">
    <property type="entry name" value="Peptidase_M73"/>
    <property type="match status" value="1"/>
</dbReference>
<dbReference type="NCBIfam" id="TIGR04088">
    <property type="entry name" value="cognate_SipW"/>
    <property type="match status" value="1"/>
</dbReference>
<name>A0ABV1NY13_9ACTN</name>
<comment type="caution">
    <text evidence="2">The sequence shown here is derived from an EMBL/GenBank/DDBJ whole genome shotgun (WGS) entry which is preliminary data.</text>
</comment>
<dbReference type="Proteomes" id="UP001482520">
    <property type="component" value="Unassembled WGS sequence"/>
</dbReference>
<reference evidence="2 3" key="1">
    <citation type="submission" date="2024-02" db="EMBL/GenBank/DDBJ databases">
        <title>Full genome sequence of Nocardioides kribbensis.</title>
        <authorList>
            <person name="Poletto B.L."/>
            <person name="Silva G."/>
            <person name="Galante D."/>
            <person name="Campos K.R."/>
            <person name="Santos M.B.N."/>
            <person name="Sacchi C.T."/>
        </authorList>
    </citation>
    <scope>NUCLEOTIDE SEQUENCE [LARGE SCALE GENOMIC DNA]</scope>
    <source>
        <strain evidence="2 3">O4R</strain>
    </source>
</reference>
<gene>
    <name evidence="2" type="ORF">V6R90_08780</name>
</gene>
<sequence length="213" mass="21731">MAEHRRSQRPSRPARTRSTGRRRAVVPRRGRATKGWAALALAGGLVLGAGSQGTFAFWSDTDTVASGSFTTGRLDLTVDGAQGNPTAYAATNLALATMVPGESVAATLTVRNAGDAPFTFRASATKAGDLATPLVVEVLAGSTQTGDDATYPRTEGCSGGTPLSPTTATRLDVAASTTLCVKVTLPFETADTFQSKTVPSTVSVALAATQVAA</sequence>
<proteinExistence type="predicted"/>
<accession>A0ABV1NY13</accession>
<keyword evidence="3" id="KW-1185">Reference proteome</keyword>
<organism evidence="2 3">
    <name type="scientific">Nocardioides kribbensis</name>
    <dbReference type="NCBI Taxonomy" id="305517"/>
    <lineage>
        <taxon>Bacteria</taxon>
        <taxon>Bacillati</taxon>
        <taxon>Actinomycetota</taxon>
        <taxon>Actinomycetes</taxon>
        <taxon>Propionibacteriales</taxon>
        <taxon>Nocardioidaceae</taxon>
        <taxon>Nocardioides</taxon>
    </lineage>
</organism>
<dbReference type="EMBL" id="JBEGDP010000007">
    <property type="protein sequence ID" value="MEQ7847370.1"/>
    <property type="molecule type" value="Genomic_DNA"/>
</dbReference>
<dbReference type="InterPro" id="IPR023833">
    <property type="entry name" value="Signal_pept_SipW-depend-type"/>
</dbReference>